<evidence type="ECO:0008006" key="3">
    <source>
        <dbReference type="Google" id="ProtNLM"/>
    </source>
</evidence>
<protein>
    <recommendedName>
        <fullName evidence="3">Cthe-2314-like HEPN domain-containing protein</fullName>
    </recommendedName>
</protein>
<comment type="caution">
    <text evidence="1">The sequence shown here is derived from an EMBL/GenBank/DDBJ whole genome shotgun (WGS) entry which is preliminary data.</text>
</comment>
<evidence type="ECO:0000313" key="1">
    <source>
        <dbReference type="EMBL" id="MBN7817719.1"/>
    </source>
</evidence>
<evidence type="ECO:0000313" key="2">
    <source>
        <dbReference type="Proteomes" id="UP000664480"/>
    </source>
</evidence>
<dbReference type="Proteomes" id="UP000664480">
    <property type="component" value="Unassembled WGS sequence"/>
</dbReference>
<accession>A0ABS3CPY9</accession>
<proteinExistence type="predicted"/>
<keyword evidence="2" id="KW-1185">Reference proteome</keyword>
<sequence length="303" mass="35879">MDKRFFLKRDYSNNQLVLSEERYNSLKKSKSQLLEAMYLEEKYDAFLSNYLVLENEIISRTIEKYFLRNDVYKESNDLRNTMNRLFLNLLSSIKMYQDQAPSHVRNCLGNSGLLNETKIIFSNEFDNYLEYQFMEALRNHTQHGGQAVHSVSFQANNLKVGDLIRNEYSISIWALKSFLIENSRFKRGILSKFDDKIDLIFLLRKYIECLNNCHIQIRDMISKIIEDARMDIQTILEDYKNSFNQNPTNLYLVKKNLNGHDYEEKTSLFLEYDNERIALVNKNKRLSNLQMACFSSNSYPSSQ</sequence>
<reference evidence="1 2" key="1">
    <citation type="submission" date="2021-03" db="EMBL/GenBank/DDBJ databases">
        <title>novel species isolated from a fishpond in China.</title>
        <authorList>
            <person name="Lu H."/>
            <person name="Cai Z."/>
        </authorList>
    </citation>
    <scope>NUCLEOTIDE SEQUENCE [LARGE SCALE GENOMIC DNA]</scope>
    <source>
        <strain evidence="1 2">YJ13C</strain>
    </source>
</reference>
<dbReference type="EMBL" id="JAFKCU010000007">
    <property type="protein sequence ID" value="MBN7817719.1"/>
    <property type="molecule type" value="Genomic_DNA"/>
</dbReference>
<gene>
    <name evidence="1" type="ORF">J0A69_19910</name>
</gene>
<organism evidence="1 2">
    <name type="scientific">Algoriphagus pacificus</name>
    <dbReference type="NCBI Taxonomy" id="2811234"/>
    <lineage>
        <taxon>Bacteria</taxon>
        <taxon>Pseudomonadati</taxon>
        <taxon>Bacteroidota</taxon>
        <taxon>Cytophagia</taxon>
        <taxon>Cytophagales</taxon>
        <taxon>Cyclobacteriaceae</taxon>
        <taxon>Algoriphagus</taxon>
    </lineage>
</organism>
<dbReference type="RefSeq" id="WP_206588388.1">
    <property type="nucleotide sequence ID" value="NZ_JAFKCU010000007.1"/>
</dbReference>
<name>A0ABS3CPY9_9BACT</name>